<evidence type="ECO:0000256" key="1">
    <source>
        <dbReference type="SAM" id="SignalP"/>
    </source>
</evidence>
<accession>A0ABM1MN78</accession>
<feature type="chain" id="PRO_5045310305" evidence="1">
    <location>
        <begin position="25"/>
        <end position="351"/>
    </location>
</feature>
<dbReference type="PANTHER" id="PTHR21398:SF22">
    <property type="entry name" value="IP12060P-RELATED"/>
    <property type="match status" value="1"/>
</dbReference>
<dbReference type="PANTHER" id="PTHR21398">
    <property type="entry name" value="AGAP007094-PA"/>
    <property type="match status" value="1"/>
</dbReference>
<name>A0ABM1MN78_NICVS</name>
<dbReference type="Pfam" id="PF07841">
    <property type="entry name" value="DM4_12"/>
    <property type="match status" value="2"/>
</dbReference>
<dbReference type="RefSeq" id="XP_017776028.1">
    <property type="nucleotide sequence ID" value="XM_017920539.1"/>
</dbReference>
<keyword evidence="2" id="KW-1185">Reference proteome</keyword>
<sequence length="351" mass="39617">MYLKSVKQFAKCIIFSILITVNLADDEYATLKAAKVYFTKGSSIGLLLALALPLEEPYKNSFVAYNIEANFNLPDNATAVEYPPLLEREAKFLNRKFVYNLIETKMKSNGVPGKSCLLRIICEASSHTMDHNGVLADLLHVLLTPSSSNEEGISKEYFEAEKLGASQNCENILLLTCTLRRTKSDGEKGSIRNPIRFPYGDAFMGLFIALALPLEVDNIDLFFSYNFEGNYVLPQNQTEWEYPPIISKSFNIARKFVYNAFEFKLKSNGFPGKPCLLRSICEAAEYSMDHNGVLADLIHIMLSPSTSKTEGLHEYENAENYGRFYKHCKKYKKKCPISVLEMVSHIGDVIQ</sequence>
<feature type="signal peptide" evidence="1">
    <location>
        <begin position="1"/>
        <end position="24"/>
    </location>
</feature>
<keyword evidence="1" id="KW-0732">Signal</keyword>
<dbReference type="InterPro" id="IPR006631">
    <property type="entry name" value="DM4_12"/>
</dbReference>
<dbReference type="Proteomes" id="UP000695000">
    <property type="component" value="Unplaced"/>
</dbReference>
<proteinExistence type="predicted"/>
<evidence type="ECO:0000313" key="2">
    <source>
        <dbReference type="Proteomes" id="UP000695000"/>
    </source>
</evidence>
<gene>
    <name evidence="3" type="primary">LOC108562263</name>
</gene>
<organism evidence="2 3">
    <name type="scientific">Nicrophorus vespilloides</name>
    <name type="common">Boreal carrion beetle</name>
    <dbReference type="NCBI Taxonomy" id="110193"/>
    <lineage>
        <taxon>Eukaryota</taxon>
        <taxon>Metazoa</taxon>
        <taxon>Ecdysozoa</taxon>
        <taxon>Arthropoda</taxon>
        <taxon>Hexapoda</taxon>
        <taxon>Insecta</taxon>
        <taxon>Pterygota</taxon>
        <taxon>Neoptera</taxon>
        <taxon>Endopterygota</taxon>
        <taxon>Coleoptera</taxon>
        <taxon>Polyphaga</taxon>
        <taxon>Staphyliniformia</taxon>
        <taxon>Silphidae</taxon>
        <taxon>Nicrophorinae</taxon>
        <taxon>Nicrophorus</taxon>
    </lineage>
</organism>
<reference evidence="3" key="1">
    <citation type="submission" date="2025-08" db="UniProtKB">
        <authorList>
            <consortium name="RefSeq"/>
        </authorList>
    </citation>
    <scope>IDENTIFICATION</scope>
    <source>
        <tissue evidence="3">Whole Larva</tissue>
    </source>
</reference>
<dbReference type="SMART" id="SM00718">
    <property type="entry name" value="DM4_12"/>
    <property type="match status" value="2"/>
</dbReference>
<evidence type="ECO:0000313" key="3">
    <source>
        <dbReference type="RefSeq" id="XP_017776028.1"/>
    </source>
</evidence>
<protein>
    <submittedName>
        <fullName evidence="3">Uncharacterized protein LOC108562263</fullName>
    </submittedName>
</protein>
<dbReference type="GeneID" id="108562263"/>